<protein>
    <submittedName>
        <fullName evidence="5">Uncharacterized protein</fullName>
    </submittedName>
</protein>
<evidence type="ECO:0000313" key="5">
    <source>
        <dbReference type="EMBL" id="SNR34847.1"/>
    </source>
</evidence>
<dbReference type="Pfam" id="PF23375">
    <property type="entry name" value="DUF7094"/>
    <property type="match status" value="1"/>
</dbReference>
<dbReference type="Pfam" id="PF23379">
    <property type="entry name" value="DUF7096"/>
    <property type="match status" value="1"/>
</dbReference>
<gene>
    <name evidence="5" type="ORF">SAMN06264855_10350</name>
</gene>
<evidence type="ECO:0000259" key="3">
    <source>
        <dbReference type="Pfam" id="PF23375"/>
    </source>
</evidence>
<evidence type="ECO:0000259" key="2">
    <source>
        <dbReference type="Pfam" id="PF23374"/>
    </source>
</evidence>
<dbReference type="AlphaFoldDB" id="A0A238VL54"/>
<feature type="domain" description="DUF7094" evidence="3">
    <location>
        <begin position="256"/>
        <end position="358"/>
    </location>
</feature>
<dbReference type="EMBL" id="FZNQ01000003">
    <property type="protein sequence ID" value="SNR34847.1"/>
    <property type="molecule type" value="Genomic_DNA"/>
</dbReference>
<dbReference type="InterPro" id="IPR055520">
    <property type="entry name" value="DUF7094"/>
</dbReference>
<organism evidence="5 6">
    <name type="scientific">Halorubrum vacuolatum</name>
    <name type="common">Natronobacterium vacuolatum</name>
    <dbReference type="NCBI Taxonomy" id="63740"/>
    <lineage>
        <taxon>Archaea</taxon>
        <taxon>Methanobacteriati</taxon>
        <taxon>Methanobacteriota</taxon>
        <taxon>Stenosarchaea group</taxon>
        <taxon>Halobacteria</taxon>
        <taxon>Halobacteriales</taxon>
        <taxon>Haloferacaceae</taxon>
        <taxon>Halorubrum</taxon>
    </lineage>
</organism>
<dbReference type="Proteomes" id="UP000198397">
    <property type="component" value="Unassembled WGS sequence"/>
</dbReference>
<dbReference type="InterPro" id="IPR056397">
    <property type="entry name" value="Fn3_arc"/>
</dbReference>
<feature type="domain" description="DUF7096" evidence="4">
    <location>
        <begin position="10"/>
        <end position="251"/>
    </location>
</feature>
<keyword evidence="6" id="KW-1185">Reference proteome</keyword>
<feature type="region of interest" description="Disordered" evidence="1">
    <location>
        <begin position="450"/>
        <end position="471"/>
    </location>
</feature>
<proteinExistence type="predicted"/>
<sequence>MPIEGWIMRTLPVLVALLMLIAGGVGVVASVGGVAESPVEDDPIVDAAVGQTNVGSEETVDRTNVGSEETVDRTNGSDEVTLERLEEVEPGGTFRVLATPPGATVTGGSTLHDANLGTTMELDVNDVDAAMKTEVVRRHVENAETDDDRQRRILAEMNRIERDEERLHERQSDAVDAHANGELSDRELLDELIRIAAIADEYDERLDALDDLAAETEGVTTPDRLDELQIQLEIYEGPVREEALDAVRGETGGSEIHVETSQDAVVLAMIDEGADQYVREVIRDDRWDRGGGEITSDRAINVTAESYPETTALREPDAFGAGAVHRVTVDHEFGELRTFVSGGTDQVFVEQQRIDLAEFADFEPVNTVGDGFNVTVDRSYAGGPVVVSVADAGDEEPVEGVTVTKSIGGGDSEAIGTTDADGTVRTLSPAEAYRITVVDEPQVAVINGIEPTEIPRLTDDQQPEETEDEGS</sequence>
<evidence type="ECO:0000259" key="4">
    <source>
        <dbReference type="Pfam" id="PF23379"/>
    </source>
</evidence>
<accession>A0A238VL54</accession>
<feature type="domain" description="Fibronectin-III type-like" evidence="2">
    <location>
        <begin position="366"/>
        <end position="442"/>
    </location>
</feature>
<reference evidence="5 6" key="1">
    <citation type="submission" date="2017-06" db="EMBL/GenBank/DDBJ databases">
        <authorList>
            <person name="Kim H.J."/>
            <person name="Triplett B.A."/>
        </authorList>
    </citation>
    <scope>NUCLEOTIDE SEQUENCE [LARGE SCALE GENOMIC DNA]</scope>
    <source>
        <strain evidence="5 6">DSM 8800</strain>
    </source>
</reference>
<name>A0A238VL54_HALVU</name>
<dbReference type="InterPro" id="IPR055522">
    <property type="entry name" value="DUF7096"/>
</dbReference>
<evidence type="ECO:0000256" key="1">
    <source>
        <dbReference type="SAM" id="MobiDB-lite"/>
    </source>
</evidence>
<evidence type="ECO:0000313" key="6">
    <source>
        <dbReference type="Proteomes" id="UP000198397"/>
    </source>
</evidence>
<feature type="compositionally biased region" description="Acidic residues" evidence="1">
    <location>
        <begin position="461"/>
        <end position="471"/>
    </location>
</feature>
<dbReference type="Pfam" id="PF23374">
    <property type="entry name" value="Fn3_arc"/>
    <property type="match status" value="1"/>
</dbReference>